<sequence>MNLEEYNQRLQLLLEENIITNEAHTVAEKVFKNFIAVVGKEEVDHAEMLFTHLPMALTRIQNGEEVEKPSALIMKEIEESSHISCVKEQVAFIESLWNKPLPQGEKEYLYMHYVTVLNANC</sequence>
<organism evidence="2 3">
    <name type="scientific">Ornithinibacillus bavariensis</name>
    <dbReference type="NCBI Taxonomy" id="545502"/>
    <lineage>
        <taxon>Bacteria</taxon>
        <taxon>Bacillati</taxon>
        <taxon>Bacillota</taxon>
        <taxon>Bacilli</taxon>
        <taxon>Bacillales</taxon>
        <taxon>Bacillaceae</taxon>
        <taxon>Ornithinibacillus</taxon>
    </lineage>
</organism>
<accession>A0A919X7I4</accession>
<proteinExistence type="predicted"/>
<dbReference type="Gene3D" id="1.10.1790.10">
    <property type="entry name" value="PRD domain"/>
    <property type="match status" value="1"/>
</dbReference>
<evidence type="ECO:0000313" key="2">
    <source>
        <dbReference type="EMBL" id="GIO26956.1"/>
    </source>
</evidence>
<feature type="domain" description="PRD" evidence="1">
    <location>
        <begin position="18"/>
        <end position="121"/>
    </location>
</feature>
<keyword evidence="3" id="KW-1185">Reference proteome</keyword>
<dbReference type="PROSITE" id="PS51372">
    <property type="entry name" value="PRD_2"/>
    <property type="match status" value="1"/>
</dbReference>
<evidence type="ECO:0000313" key="3">
    <source>
        <dbReference type="Proteomes" id="UP000676917"/>
    </source>
</evidence>
<dbReference type="RefSeq" id="WP_212920444.1">
    <property type="nucleotide sequence ID" value="NZ_BORP01000002.1"/>
</dbReference>
<dbReference type="EMBL" id="BORP01000002">
    <property type="protein sequence ID" value="GIO26956.1"/>
    <property type="molecule type" value="Genomic_DNA"/>
</dbReference>
<protein>
    <recommendedName>
        <fullName evidence="1">PRD domain-containing protein</fullName>
    </recommendedName>
</protein>
<dbReference type="AlphaFoldDB" id="A0A919X7I4"/>
<dbReference type="Pfam" id="PF00874">
    <property type="entry name" value="PRD"/>
    <property type="match status" value="1"/>
</dbReference>
<dbReference type="InterPro" id="IPR036634">
    <property type="entry name" value="PRD_sf"/>
</dbReference>
<comment type="caution">
    <text evidence="2">The sequence shown here is derived from an EMBL/GenBank/DDBJ whole genome shotgun (WGS) entry which is preliminary data.</text>
</comment>
<dbReference type="InterPro" id="IPR011608">
    <property type="entry name" value="PRD"/>
</dbReference>
<dbReference type="Proteomes" id="UP000676917">
    <property type="component" value="Unassembled WGS sequence"/>
</dbReference>
<gene>
    <name evidence="2" type="ORF">J43TS3_15670</name>
</gene>
<dbReference type="GO" id="GO:0006355">
    <property type="term" value="P:regulation of DNA-templated transcription"/>
    <property type="evidence" value="ECO:0007669"/>
    <property type="project" value="InterPro"/>
</dbReference>
<name>A0A919X7I4_9BACI</name>
<evidence type="ECO:0000259" key="1">
    <source>
        <dbReference type="PROSITE" id="PS51372"/>
    </source>
</evidence>
<reference evidence="2" key="1">
    <citation type="submission" date="2021-03" db="EMBL/GenBank/DDBJ databases">
        <title>Antimicrobial resistance genes in bacteria isolated from Japanese honey, and their potential for conferring macrolide and lincosamide resistance in the American foulbrood pathogen Paenibacillus larvae.</title>
        <authorList>
            <person name="Okamoto M."/>
            <person name="Kumagai M."/>
            <person name="Kanamori H."/>
            <person name="Takamatsu D."/>
        </authorList>
    </citation>
    <scope>NUCLEOTIDE SEQUENCE</scope>
    <source>
        <strain evidence="2">J43TS3</strain>
    </source>
</reference>
<dbReference type="SUPFAM" id="SSF63520">
    <property type="entry name" value="PTS-regulatory domain, PRD"/>
    <property type="match status" value="1"/>
</dbReference>